<dbReference type="PROSITE" id="PS51450">
    <property type="entry name" value="LRR"/>
    <property type="match status" value="1"/>
</dbReference>
<dbReference type="EMBL" id="AAAB01008799">
    <property type="protein sequence ID" value="EGK96200.1"/>
    <property type="molecule type" value="Genomic_DNA"/>
</dbReference>
<proteinExistence type="predicted"/>
<dbReference type="InParanoid" id="F5HIT7"/>
<keyword evidence="2" id="KW-0677">Repeat</keyword>
<dbReference type="VEuPathDB" id="VectorBase:AGAMI1_014332"/>
<evidence type="ECO:0000256" key="3">
    <source>
        <dbReference type="SAM" id="Coils"/>
    </source>
</evidence>
<dbReference type="PANTHER" id="PTHR24366:SF96">
    <property type="entry name" value="LEUCINE RICH REPEAT CONTAINING 53"/>
    <property type="match status" value="1"/>
</dbReference>
<dbReference type="Pfam" id="PF13855">
    <property type="entry name" value="LRR_8"/>
    <property type="match status" value="1"/>
</dbReference>
<gene>
    <name evidence="5" type="ORF">AgaP_AGAP013290</name>
</gene>
<dbReference type="PhylomeDB" id="F5HIT7"/>
<sequence length="723" mass="80975">MLFLTPISAIFLILFPVSSDALNLSCSIIHPLPIPAERYMWTPTHGVPGKQEEHEEVCIIASARLNSTTATKVRFPKQQTIELFYASIPSFGPDLFVQLHNATLALELRKGTVTELRYGSSTLNHLKISDTGLDHFEVLPERGIPLQTLIIHERLITVLPMSVNVLAGLKLLDLSGCSLTTLDLSELFGLDALIALNVADNQLATVGASGPVNLPALAKFDVHQNELSQIDHFPDQFPALRYTRILQNRWDCEWVSAVREKIWHRNITVLGTDFRCGGRRINNGGLCCTYAHPSRARLAIAKAMLSVLEELSAAAPDAPAIGPLITFKVFENETLDGVVGVEMERVGIYLQDPIGAPSLLAIPPSPASSSSSRNAIECSRVQPNSTCFIEGVAFESTADEYLTIFPPAKHIIMQASEILHFAPHLFDALPGTVFLTLKGSIIPALTFRSDELRSLRIDATELRELAVAPLVNRHLNTLIITGNPLSVIPPTVRYLTGLSMLDLSNNRLQHVQLGWFEPMAGLLVLDLSGNRITRLDVHASLRLVRLENFWTNHNQLRRIEFFPRFAPALRRVRLVENYWACEWVAQVRELIWANQIQVHGAEHACPEAQDGGLCCYEGQEPFNELDGGLEREAKGDDERGQFGKTYARVESYLQPRDQNHRDRQPGRACNVLEQKYRTLVDEKELLERRFINTVRELERTVRRLTAELTEAQDRLRTQHVRLA</sequence>
<reference evidence="5" key="2">
    <citation type="submission" date="2002-03" db="EMBL/GenBank/DDBJ databases">
        <authorList>
            <consortium name="The Anopheles Genome Sequencing Consortium"/>
        </authorList>
    </citation>
    <scope>NUCLEOTIDE SEQUENCE</scope>
    <source>
        <strain evidence="5">PEST</strain>
    </source>
</reference>
<dbReference type="InterPro" id="IPR003591">
    <property type="entry name" value="Leu-rich_rpt_typical-subtyp"/>
</dbReference>
<keyword evidence="4" id="KW-0732">Signal</keyword>
<dbReference type="InterPro" id="IPR001611">
    <property type="entry name" value="Leu-rich_rpt"/>
</dbReference>
<dbReference type="AlphaFoldDB" id="F5HIT7"/>
<feature type="coiled-coil region" evidence="3">
    <location>
        <begin position="669"/>
        <end position="714"/>
    </location>
</feature>
<dbReference type="SMART" id="SM00369">
    <property type="entry name" value="LRR_TYP"/>
    <property type="match status" value="5"/>
</dbReference>
<dbReference type="VEuPathDB" id="VectorBase:AGAP027997"/>
<feature type="chain" id="PRO_5003327895" evidence="4">
    <location>
        <begin position="22"/>
        <end position="723"/>
    </location>
</feature>
<dbReference type="VEuPathDB" id="VectorBase:AGAP013290"/>
<reference evidence="5" key="3">
    <citation type="journal article" date="2004" name="Trends Parasitol.">
        <title>The Anopheles gambiae genome: an update.</title>
        <authorList>
            <person name="Mongin E."/>
            <person name="Louis C."/>
            <person name="Holt R.A."/>
            <person name="Birney E."/>
            <person name="Collins F.H."/>
        </authorList>
    </citation>
    <scope>NUCLEOTIDE SEQUENCE</scope>
    <source>
        <strain evidence="5">PEST</strain>
    </source>
</reference>
<comment type="caution">
    <text evidence="5">The sequence shown here is derived from an EMBL/GenBank/DDBJ whole genome shotgun (WGS) entry which is preliminary data.</text>
</comment>
<evidence type="ECO:0000256" key="4">
    <source>
        <dbReference type="SAM" id="SignalP"/>
    </source>
</evidence>
<reference evidence="5" key="1">
    <citation type="journal article" date="2002" name="Science">
        <title>The genome sequence of the malaria mosquito Anopheles gambiae.</title>
        <authorList>
            <person name="Holt R.A."/>
            <person name="Subramanian G.M."/>
            <person name="Halpern A."/>
            <person name="Sutton G.G."/>
            <person name="Charlab R."/>
            <person name="Nusskern D.R."/>
            <person name="Wincker P."/>
            <person name="Clark A.G."/>
            <person name="Ribeiro J.M."/>
            <person name="Wides R."/>
            <person name="Salzberg S.L."/>
            <person name="Loftus B."/>
            <person name="Yandell M."/>
            <person name="Majoros W.H."/>
            <person name="Rusch D.B."/>
            <person name="Lai Z."/>
            <person name="Kraft C.L."/>
            <person name="Abril J.F."/>
            <person name="Anthouard V."/>
            <person name="Arensburger P."/>
            <person name="Atkinson P.W."/>
            <person name="Baden H."/>
            <person name="de Berardinis V."/>
            <person name="Baldwin D."/>
            <person name="Benes V."/>
            <person name="Biedler J."/>
            <person name="Blass C."/>
            <person name="Bolanos R."/>
            <person name="Boscus D."/>
            <person name="Barnstead M."/>
            <person name="Cai S."/>
            <person name="Center A."/>
            <person name="Chaturverdi K."/>
            <person name="Christophides G.K."/>
            <person name="Chrystal M.A."/>
            <person name="Clamp M."/>
            <person name="Cravchik A."/>
            <person name="Curwen V."/>
            <person name="Dana A."/>
            <person name="Delcher A."/>
            <person name="Dew I."/>
            <person name="Evans C.A."/>
            <person name="Flanigan M."/>
            <person name="Grundschober-Freimoser A."/>
            <person name="Friedli L."/>
            <person name="Gu Z."/>
            <person name="Guan P."/>
            <person name="Guigo R."/>
            <person name="Hillenmeyer M.E."/>
            <person name="Hladun S.L."/>
            <person name="Hogan J.R."/>
            <person name="Hong Y.S."/>
            <person name="Hoover J."/>
            <person name="Jaillon O."/>
            <person name="Ke Z."/>
            <person name="Kodira C."/>
            <person name="Kokoza E."/>
            <person name="Koutsos A."/>
            <person name="Letunic I."/>
            <person name="Levitsky A."/>
            <person name="Liang Y."/>
            <person name="Lin J.J."/>
            <person name="Lobo N.F."/>
            <person name="Lopez J.R."/>
            <person name="Malek J.A."/>
            <person name="McIntosh T.C."/>
            <person name="Meister S."/>
            <person name="Miller J."/>
            <person name="Mobarry C."/>
            <person name="Mongin E."/>
            <person name="Murphy S.D."/>
            <person name="O'Brochta D.A."/>
            <person name="Pfannkoch C."/>
            <person name="Qi R."/>
            <person name="Regier M.A."/>
            <person name="Remington K."/>
            <person name="Shao H."/>
            <person name="Sharakhova M.V."/>
            <person name="Sitter C.D."/>
            <person name="Shetty J."/>
            <person name="Smith T.J."/>
            <person name="Strong R."/>
            <person name="Sun J."/>
            <person name="Thomasova D."/>
            <person name="Ton L.Q."/>
            <person name="Topalis P."/>
            <person name="Tu Z."/>
            <person name="Unger M.F."/>
            <person name="Walenz B."/>
            <person name="Wang A."/>
            <person name="Wang J."/>
            <person name="Wang M."/>
            <person name="Wang X."/>
            <person name="Woodford K.J."/>
            <person name="Wortman J.R."/>
            <person name="Wu M."/>
            <person name="Yao A."/>
            <person name="Zdobnov E.M."/>
            <person name="Zhang H."/>
            <person name="Zhao Q."/>
            <person name="Zhao S."/>
            <person name="Zhu S.C."/>
            <person name="Zhimulev I."/>
            <person name="Coluzzi M."/>
            <person name="della Torre A."/>
            <person name="Roth C.W."/>
            <person name="Louis C."/>
            <person name="Kalush F."/>
            <person name="Mural R.J."/>
            <person name="Myers E.W."/>
            <person name="Adams M.D."/>
            <person name="Smith H.O."/>
            <person name="Broder S."/>
            <person name="Gardner M.J."/>
            <person name="Fraser C.M."/>
            <person name="Birney E."/>
            <person name="Bork P."/>
            <person name="Brey P.T."/>
            <person name="Venter J.C."/>
            <person name="Weissenbach J."/>
            <person name="Kafatos F.C."/>
            <person name="Collins F.H."/>
            <person name="Hoffman S.L."/>
        </authorList>
    </citation>
    <scope>NUCLEOTIDE SEQUENCE [LARGE SCALE GENOMIC DNA]</scope>
    <source>
        <strain evidence="5">PEST</strain>
    </source>
</reference>
<evidence type="ECO:0000256" key="2">
    <source>
        <dbReference type="ARBA" id="ARBA00022737"/>
    </source>
</evidence>
<organism evidence="5">
    <name type="scientific">Anopheles gambiae</name>
    <name type="common">African malaria mosquito</name>
    <dbReference type="NCBI Taxonomy" id="7165"/>
    <lineage>
        <taxon>Eukaryota</taxon>
        <taxon>Metazoa</taxon>
        <taxon>Ecdysozoa</taxon>
        <taxon>Arthropoda</taxon>
        <taxon>Hexapoda</taxon>
        <taxon>Insecta</taxon>
        <taxon>Pterygota</taxon>
        <taxon>Neoptera</taxon>
        <taxon>Endopterygota</taxon>
        <taxon>Diptera</taxon>
        <taxon>Nematocera</taxon>
        <taxon>Culicoidea</taxon>
        <taxon>Culicidae</taxon>
        <taxon>Anophelinae</taxon>
        <taxon>Anopheles</taxon>
    </lineage>
</organism>
<reference evidence="5" key="4">
    <citation type="journal article" date="2007" name="Genome Biol.">
        <title>Update of the Anopheles gambiae PEST genome assembly.</title>
        <authorList>
            <person name="Sharakhova M.V."/>
            <person name="Hammond M.P."/>
            <person name="Lobo N.F."/>
            <person name="Krzywinski J."/>
            <person name="Unger M.F."/>
            <person name="Hillenmeyer M.E."/>
            <person name="Bruggner R.V."/>
            <person name="Birney E."/>
            <person name="Collins F.H."/>
        </authorList>
    </citation>
    <scope>NUCLEOTIDE SEQUENCE</scope>
    <source>
        <strain evidence="5">PEST</strain>
    </source>
</reference>
<accession>F5HIT7</accession>
<dbReference type="SUPFAM" id="SSF52058">
    <property type="entry name" value="L domain-like"/>
    <property type="match status" value="2"/>
</dbReference>
<dbReference type="VEuPathDB" id="VectorBase:AGAMI1_000475"/>
<dbReference type="PANTHER" id="PTHR24366">
    <property type="entry name" value="IG(IMMUNOGLOBULIN) AND LRR(LEUCINE RICH REPEAT) DOMAINS"/>
    <property type="match status" value="1"/>
</dbReference>
<evidence type="ECO:0000256" key="1">
    <source>
        <dbReference type="ARBA" id="ARBA00022614"/>
    </source>
</evidence>
<reference evidence="5" key="5">
    <citation type="submission" date="2011-05" db="EMBL/GenBank/DDBJ databases">
        <authorList>
            <consortium name="VectorBase"/>
        </authorList>
    </citation>
    <scope>NUCLEOTIDE SEQUENCE</scope>
    <source>
        <strain evidence="5">PEST</strain>
    </source>
</reference>
<evidence type="ECO:0000313" key="5">
    <source>
        <dbReference type="EMBL" id="EGK96200.1"/>
    </source>
</evidence>
<dbReference type="Gene3D" id="3.80.10.10">
    <property type="entry name" value="Ribonuclease Inhibitor"/>
    <property type="match status" value="2"/>
</dbReference>
<dbReference type="HOGENOM" id="CLU_060188_0_0_1"/>
<dbReference type="ExpressionAtlas" id="F5HIT7">
    <property type="expression patterns" value="differential"/>
</dbReference>
<dbReference type="Pfam" id="PF00560">
    <property type="entry name" value="LRR_1"/>
    <property type="match status" value="1"/>
</dbReference>
<protein>
    <submittedName>
        <fullName evidence="5">AGAP013290-PB</fullName>
    </submittedName>
</protein>
<keyword evidence="3" id="KW-0175">Coiled coil</keyword>
<dbReference type="InterPro" id="IPR032675">
    <property type="entry name" value="LRR_dom_sf"/>
</dbReference>
<keyword evidence="1" id="KW-0433">Leucine-rich repeat</keyword>
<feature type="signal peptide" evidence="4">
    <location>
        <begin position="1"/>
        <end position="21"/>
    </location>
</feature>
<name>F5HIT7_ANOGA</name>